<feature type="transmembrane region" description="Helical" evidence="1">
    <location>
        <begin position="25"/>
        <end position="43"/>
    </location>
</feature>
<reference evidence="2 5" key="2">
    <citation type="submission" date="2020-08" db="EMBL/GenBank/DDBJ databases">
        <title>Sequencing the genomes of 1000 actinobacteria strains.</title>
        <authorList>
            <person name="Klenk H.-P."/>
        </authorList>
    </citation>
    <scope>NUCLEOTIDE SEQUENCE [LARGE SCALE GENOMIC DNA]</scope>
    <source>
        <strain evidence="2 5">DSM 16678</strain>
    </source>
</reference>
<dbReference type="RefSeq" id="WP_110550870.1">
    <property type="nucleotide sequence ID" value="NZ_JACIBU010000001.1"/>
</dbReference>
<evidence type="ECO:0000313" key="2">
    <source>
        <dbReference type="EMBL" id="MBB3675830.1"/>
    </source>
</evidence>
<keyword evidence="1" id="KW-0812">Transmembrane</keyword>
<dbReference type="AlphaFoldDB" id="A0A323VDE0"/>
<sequence>MVSLRPSTDRARLGTLRTAITDSGLAWRLLTVALAGAIALVLADAHWHWSRSVPVVVAVLTGLLQLALVGAVVDAAMKHRERKRVAEVGRIMFRALAQLAFDGQRRLDAHLCGTALHERGIPDWDDARTEEVRRHLSQAGLPVVPSLTPAEREHRLRVLLPRHAFTCALYREVSAHKRRLHDTVGQWGTLLLATDASAGDLHHMQRLADAYGQLHQDLYHGAATVLAEHEWRAQQQWVTEVVDAAATYLSVAEQARRFYHSLAEEQRRLRDADLDDAVAVTAQPPVYLAHARAAAEPSAGALPQRPSHAVEPR</sequence>
<feature type="transmembrane region" description="Helical" evidence="1">
    <location>
        <begin position="55"/>
        <end position="77"/>
    </location>
</feature>
<dbReference type="Proteomes" id="UP000580718">
    <property type="component" value="Unassembled WGS sequence"/>
</dbReference>
<dbReference type="EMBL" id="JACIBU010000001">
    <property type="protein sequence ID" value="MBB3675830.1"/>
    <property type="molecule type" value="Genomic_DNA"/>
</dbReference>
<proteinExistence type="predicted"/>
<comment type="caution">
    <text evidence="3">The sequence shown here is derived from an EMBL/GenBank/DDBJ whole genome shotgun (WGS) entry which is preliminary data.</text>
</comment>
<accession>A0A323VDE0</accession>
<dbReference type="Proteomes" id="UP000247602">
    <property type="component" value="Unassembled WGS sequence"/>
</dbReference>
<keyword evidence="1" id="KW-0472">Membrane</keyword>
<organism evidence="3 4">
    <name type="scientific">Modestobacter versicolor</name>
    <dbReference type="NCBI Taxonomy" id="429133"/>
    <lineage>
        <taxon>Bacteria</taxon>
        <taxon>Bacillati</taxon>
        <taxon>Actinomycetota</taxon>
        <taxon>Actinomycetes</taxon>
        <taxon>Geodermatophilales</taxon>
        <taxon>Geodermatophilaceae</taxon>
        <taxon>Modestobacter</taxon>
    </lineage>
</organism>
<evidence type="ECO:0000313" key="4">
    <source>
        <dbReference type="Proteomes" id="UP000247602"/>
    </source>
</evidence>
<reference evidence="3 4" key="1">
    <citation type="submission" date="2018-06" db="EMBL/GenBank/DDBJ databases">
        <title>Draft genome sequence of Modestobacter versicolor CP153-2.</title>
        <authorList>
            <person name="Gundlapally S.R."/>
        </authorList>
    </citation>
    <scope>NUCLEOTIDE SEQUENCE [LARGE SCALE GENOMIC DNA]</scope>
    <source>
        <strain evidence="3 4">CP153-2</strain>
    </source>
</reference>
<dbReference type="EMBL" id="QKNV01000018">
    <property type="protein sequence ID" value="PZA22854.1"/>
    <property type="molecule type" value="Genomic_DNA"/>
</dbReference>
<keyword evidence="1" id="KW-1133">Transmembrane helix</keyword>
<keyword evidence="4" id="KW-1185">Reference proteome</keyword>
<name>A0A323VDE0_9ACTN</name>
<evidence type="ECO:0000313" key="3">
    <source>
        <dbReference type="EMBL" id="PZA22854.1"/>
    </source>
</evidence>
<evidence type="ECO:0000256" key="1">
    <source>
        <dbReference type="SAM" id="Phobius"/>
    </source>
</evidence>
<protein>
    <submittedName>
        <fullName evidence="3">Uncharacterized protein</fullName>
    </submittedName>
</protein>
<gene>
    <name evidence="3" type="ORF">DMO24_03030</name>
    <name evidence="2" type="ORF">FHX36_001565</name>
</gene>
<evidence type="ECO:0000313" key="5">
    <source>
        <dbReference type="Proteomes" id="UP000580718"/>
    </source>
</evidence>